<dbReference type="EMBL" id="QXJM01000029">
    <property type="protein sequence ID" value="RIE03992.1"/>
    <property type="molecule type" value="Genomic_DNA"/>
</dbReference>
<comment type="caution">
    <text evidence="9">The sequence shown here is derived from an EMBL/GenBank/DDBJ whole genome shotgun (WGS) entry which is preliminary data.</text>
</comment>
<evidence type="ECO:0000313" key="9">
    <source>
        <dbReference type="EMBL" id="RIE03992.1"/>
    </source>
</evidence>
<dbReference type="SUPFAM" id="SSF52540">
    <property type="entry name" value="P-loop containing nucleoside triphosphate hydrolases"/>
    <property type="match status" value="1"/>
</dbReference>
<feature type="domain" description="ABC transporter" evidence="8">
    <location>
        <begin position="40"/>
        <end position="274"/>
    </location>
</feature>
<comment type="subcellular location">
    <subcellularLocation>
        <location evidence="1">Cell membrane</location>
        <topology evidence="1">Multi-pass membrane protein</topology>
    </subcellularLocation>
</comment>
<dbReference type="RefSeq" id="WP_119148668.1">
    <property type="nucleotide sequence ID" value="NZ_QXJM01000029.1"/>
</dbReference>
<evidence type="ECO:0000313" key="10">
    <source>
        <dbReference type="Proteomes" id="UP000266340"/>
    </source>
</evidence>
<keyword evidence="3" id="KW-0812">Transmembrane</keyword>
<evidence type="ECO:0000256" key="4">
    <source>
        <dbReference type="ARBA" id="ARBA00022741"/>
    </source>
</evidence>
<comment type="similarity">
    <text evidence="2">Belongs to the ABC transporter superfamily.</text>
</comment>
<protein>
    <submittedName>
        <fullName evidence="9">ABC transporter ATP-binding protein</fullName>
    </submittedName>
</protein>
<dbReference type="Gene3D" id="3.40.50.300">
    <property type="entry name" value="P-loop containing nucleotide triphosphate hydrolases"/>
    <property type="match status" value="1"/>
</dbReference>
<evidence type="ECO:0000256" key="3">
    <source>
        <dbReference type="ARBA" id="ARBA00022692"/>
    </source>
</evidence>
<sequence>MIVSIQVTIKSAKRVVEIAEEPEERKNGNVYAEENDGRMVEFKKVSFSYEEREPALIDFDAVLQKNKITALVGPSGCGKSTVTKLLCGFYEDYEGLISIFGGELKQWDIREARARVSVVSQDSFLFPCSVFENISYGNLNATRDEVIEAARMAHADEFIREWPLGYDTMVGERGATLSGGQRQRLAIARAFLKNAPILVLDEPTSALDAHAEAQVQAALERLVANRTVLVIAHRLSTIMEADEIIVMNKGRAVSRGTHRELLQTNQWYRELCEKQNVFSLAEGVAW</sequence>
<accession>A0A398CNT0</accession>
<organism evidence="9 10">
    <name type="scientific">Cohnella faecalis</name>
    <dbReference type="NCBI Taxonomy" id="2315694"/>
    <lineage>
        <taxon>Bacteria</taxon>
        <taxon>Bacillati</taxon>
        <taxon>Bacillota</taxon>
        <taxon>Bacilli</taxon>
        <taxon>Bacillales</taxon>
        <taxon>Paenibacillaceae</taxon>
        <taxon>Cohnella</taxon>
    </lineage>
</organism>
<dbReference type="GO" id="GO:0005886">
    <property type="term" value="C:plasma membrane"/>
    <property type="evidence" value="ECO:0007669"/>
    <property type="project" value="UniProtKB-SubCell"/>
</dbReference>
<dbReference type="InterPro" id="IPR003439">
    <property type="entry name" value="ABC_transporter-like_ATP-bd"/>
</dbReference>
<dbReference type="AlphaFoldDB" id="A0A398CNT0"/>
<dbReference type="GO" id="GO:0016887">
    <property type="term" value="F:ATP hydrolysis activity"/>
    <property type="evidence" value="ECO:0007669"/>
    <property type="project" value="InterPro"/>
</dbReference>
<proteinExistence type="inferred from homology"/>
<dbReference type="PANTHER" id="PTHR24221">
    <property type="entry name" value="ATP-BINDING CASSETTE SUB-FAMILY B"/>
    <property type="match status" value="1"/>
</dbReference>
<dbReference type="GO" id="GO:0005524">
    <property type="term" value="F:ATP binding"/>
    <property type="evidence" value="ECO:0007669"/>
    <property type="project" value="UniProtKB-KW"/>
</dbReference>
<evidence type="ECO:0000256" key="1">
    <source>
        <dbReference type="ARBA" id="ARBA00004651"/>
    </source>
</evidence>
<keyword evidence="7" id="KW-0472">Membrane</keyword>
<dbReference type="PROSITE" id="PS00211">
    <property type="entry name" value="ABC_TRANSPORTER_1"/>
    <property type="match status" value="1"/>
</dbReference>
<evidence type="ECO:0000256" key="5">
    <source>
        <dbReference type="ARBA" id="ARBA00022840"/>
    </source>
</evidence>
<dbReference type="InterPro" id="IPR027417">
    <property type="entry name" value="P-loop_NTPase"/>
</dbReference>
<dbReference type="InterPro" id="IPR039421">
    <property type="entry name" value="Type_1_exporter"/>
</dbReference>
<evidence type="ECO:0000259" key="8">
    <source>
        <dbReference type="PROSITE" id="PS50893"/>
    </source>
</evidence>
<dbReference type="InterPro" id="IPR017871">
    <property type="entry name" value="ABC_transporter-like_CS"/>
</dbReference>
<dbReference type="InterPro" id="IPR003593">
    <property type="entry name" value="AAA+_ATPase"/>
</dbReference>
<dbReference type="OrthoDB" id="2500852at2"/>
<dbReference type="Pfam" id="PF00005">
    <property type="entry name" value="ABC_tran"/>
    <property type="match status" value="1"/>
</dbReference>
<dbReference type="InterPro" id="IPR036640">
    <property type="entry name" value="ABC1_TM_sf"/>
</dbReference>
<evidence type="ECO:0000256" key="2">
    <source>
        <dbReference type="ARBA" id="ARBA00005417"/>
    </source>
</evidence>
<dbReference type="SMART" id="SM00382">
    <property type="entry name" value="AAA"/>
    <property type="match status" value="1"/>
</dbReference>
<gene>
    <name evidence="9" type="ORF">D3H35_08520</name>
</gene>
<dbReference type="Proteomes" id="UP000266340">
    <property type="component" value="Unassembled WGS sequence"/>
</dbReference>
<dbReference type="Gene3D" id="1.20.1560.10">
    <property type="entry name" value="ABC transporter type 1, transmembrane domain"/>
    <property type="match status" value="1"/>
</dbReference>
<keyword evidence="4" id="KW-0547">Nucleotide-binding</keyword>
<dbReference type="FunFam" id="3.40.50.300:FF:000218">
    <property type="entry name" value="Multidrug ABC transporter ATP-binding protein"/>
    <property type="match status" value="1"/>
</dbReference>
<evidence type="ECO:0000256" key="6">
    <source>
        <dbReference type="ARBA" id="ARBA00022989"/>
    </source>
</evidence>
<dbReference type="GO" id="GO:0034040">
    <property type="term" value="F:ATPase-coupled lipid transmembrane transporter activity"/>
    <property type="evidence" value="ECO:0007669"/>
    <property type="project" value="TreeGrafter"/>
</dbReference>
<keyword evidence="5 9" id="KW-0067">ATP-binding</keyword>
<dbReference type="PROSITE" id="PS50893">
    <property type="entry name" value="ABC_TRANSPORTER_2"/>
    <property type="match status" value="1"/>
</dbReference>
<keyword evidence="6" id="KW-1133">Transmembrane helix</keyword>
<reference evidence="9 10" key="1">
    <citation type="submission" date="2018-09" db="EMBL/GenBank/DDBJ databases">
        <title>Cohnella cavernae sp. nov., isolated from a karst cave.</title>
        <authorList>
            <person name="Zhu H."/>
        </authorList>
    </citation>
    <scope>NUCLEOTIDE SEQUENCE [LARGE SCALE GENOMIC DNA]</scope>
    <source>
        <strain evidence="9 10">K2E09-144</strain>
    </source>
</reference>
<evidence type="ECO:0000256" key="7">
    <source>
        <dbReference type="ARBA" id="ARBA00023136"/>
    </source>
</evidence>
<name>A0A398CNT0_9BACL</name>
<dbReference type="PANTHER" id="PTHR24221:SF654">
    <property type="entry name" value="ATP-BINDING CASSETTE SUB-FAMILY B MEMBER 6"/>
    <property type="match status" value="1"/>
</dbReference>
<keyword evidence="10" id="KW-1185">Reference proteome</keyword>